<reference evidence="3 4" key="2">
    <citation type="journal article" date="2010" name="J. Bacteriol.">
        <title>Complete genome sequence of Beijerinckia indica subsp. indica.</title>
        <authorList>
            <person name="Tamas I."/>
            <person name="Dedysh S.N."/>
            <person name="Liesack W."/>
            <person name="Stott M.B."/>
            <person name="Alam M."/>
            <person name="Murrell J.C."/>
            <person name="Dunfield P.F."/>
        </authorList>
    </citation>
    <scope>NUCLEOTIDE SEQUENCE [LARGE SCALE GENOMIC DNA]</scope>
    <source>
        <strain evidence="4">ATCC 9039 / DSM 1715 / NCIMB 8712</strain>
    </source>
</reference>
<dbReference type="HOGENOM" id="CLU_023194_1_3_5"/>
<keyword evidence="4" id="KW-1185">Reference proteome</keyword>
<feature type="domain" description="Gfo/Idh/MocA-like oxidoreductase N-terminal" evidence="1">
    <location>
        <begin position="6"/>
        <end position="125"/>
    </location>
</feature>
<dbReference type="GO" id="GO:0000166">
    <property type="term" value="F:nucleotide binding"/>
    <property type="evidence" value="ECO:0007669"/>
    <property type="project" value="InterPro"/>
</dbReference>
<gene>
    <name evidence="3" type="ordered locus">Bind_0626</name>
</gene>
<dbReference type="InterPro" id="IPR036291">
    <property type="entry name" value="NAD(P)-bd_dom_sf"/>
</dbReference>
<dbReference type="InterPro" id="IPR000683">
    <property type="entry name" value="Gfo/Idh/MocA-like_OxRdtase_N"/>
</dbReference>
<evidence type="ECO:0000259" key="1">
    <source>
        <dbReference type="Pfam" id="PF01408"/>
    </source>
</evidence>
<dbReference type="Gene3D" id="3.40.50.720">
    <property type="entry name" value="NAD(P)-binding Rossmann-like Domain"/>
    <property type="match status" value="1"/>
</dbReference>
<dbReference type="Gene3D" id="3.30.360.10">
    <property type="entry name" value="Dihydrodipicolinate Reductase, domain 2"/>
    <property type="match status" value="1"/>
</dbReference>
<name>B2IFR5_BEII9</name>
<dbReference type="SUPFAM" id="SSF55347">
    <property type="entry name" value="Glyceraldehyde-3-phosphate dehydrogenase-like, C-terminal domain"/>
    <property type="match status" value="1"/>
</dbReference>
<dbReference type="InterPro" id="IPR055170">
    <property type="entry name" value="GFO_IDH_MocA-like_dom"/>
</dbReference>
<dbReference type="PANTHER" id="PTHR43377:SF1">
    <property type="entry name" value="BILIVERDIN REDUCTASE A"/>
    <property type="match status" value="1"/>
</dbReference>
<dbReference type="OrthoDB" id="9792935at2"/>
<organism evidence="3 4">
    <name type="scientific">Beijerinckia indica subsp. indica (strain ATCC 9039 / DSM 1715 / NCIMB 8712)</name>
    <dbReference type="NCBI Taxonomy" id="395963"/>
    <lineage>
        <taxon>Bacteria</taxon>
        <taxon>Pseudomonadati</taxon>
        <taxon>Pseudomonadota</taxon>
        <taxon>Alphaproteobacteria</taxon>
        <taxon>Hyphomicrobiales</taxon>
        <taxon>Beijerinckiaceae</taxon>
        <taxon>Beijerinckia</taxon>
    </lineage>
</organism>
<protein>
    <submittedName>
        <fullName evidence="3">Oxidoreductase domain protein</fullName>
    </submittedName>
</protein>
<dbReference type="Pfam" id="PF01408">
    <property type="entry name" value="GFO_IDH_MocA"/>
    <property type="match status" value="1"/>
</dbReference>
<dbReference type="eggNOG" id="COG0673">
    <property type="taxonomic scope" value="Bacteria"/>
</dbReference>
<dbReference type="AlphaFoldDB" id="B2IFR5"/>
<dbReference type="STRING" id="395963.Bind_0626"/>
<accession>B2IFR5</accession>
<proteinExistence type="predicted"/>
<evidence type="ECO:0000313" key="4">
    <source>
        <dbReference type="Proteomes" id="UP000001695"/>
    </source>
</evidence>
<dbReference type="EMBL" id="CP001016">
    <property type="protein sequence ID" value="ACB94276.1"/>
    <property type="molecule type" value="Genomic_DNA"/>
</dbReference>
<feature type="domain" description="GFO/IDH/MocA-like oxidoreductase" evidence="2">
    <location>
        <begin position="134"/>
        <end position="252"/>
    </location>
</feature>
<dbReference type="Proteomes" id="UP000001695">
    <property type="component" value="Chromosome"/>
</dbReference>
<evidence type="ECO:0000313" key="3">
    <source>
        <dbReference type="EMBL" id="ACB94276.1"/>
    </source>
</evidence>
<dbReference type="KEGG" id="bid:Bind_0626"/>
<evidence type="ECO:0000259" key="2">
    <source>
        <dbReference type="Pfam" id="PF22725"/>
    </source>
</evidence>
<dbReference type="Pfam" id="PF22725">
    <property type="entry name" value="GFO_IDH_MocA_C3"/>
    <property type="match status" value="1"/>
</dbReference>
<dbReference type="RefSeq" id="WP_012383634.1">
    <property type="nucleotide sequence ID" value="NC_010581.1"/>
</dbReference>
<reference evidence="4" key="1">
    <citation type="submission" date="2008-03" db="EMBL/GenBank/DDBJ databases">
        <title>Complete sequence of chromosome of Beijerinckia indica subsp. indica ATCC 9039.</title>
        <authorList>
            <consortium name="US DOE Joint Genome Institute"/>
            <person name="Copeland A."/>
            <person name="Lucas S."/>
            <person name="Lapidus A."/>
            <person name="Glavina del Rio T."/>
            <person name="Dalin E."/>
            <person name="Tice H."/>
            <person name="Bruce D."/>
            <person name="Goodwin L."/>
            <person name="Pitluck S."/>
            <person name="LaButti K."/>
            <person name="Schmutz J."/>
            <person name="Larimer F."/>
            <person name="Land M."/>
            <person name="Hauser L."/>
            <person name="Kyrpides N."/>
            <person name="Mikhailova N."/>
            <person name="Dunfield P.F."/>
            <person name="Dedysh S.N."/>
            <person name="Liesack W."/>
            <person name="Saw J.H."/>
            <person name="Alam M."/>
            <person name="Chen Y."/>
            <person name="Murrell J.C."/>
            <person name="Richardson P."/>
        </authorList>
    </citation>
    <scope>NUCLEOTIDE SEQUENCE [LARGE SCALE GENOMIC DNA]</scope>
    <source>
        <strain evidence="4">ATCC 9039 / DSM 1715 / NCIMB 8712</strain>
    </source>
</reference>
<dbReference type="PANTHER" id="PTHR43377">
    <property type="entry name" value="BILIVERDIN REDUCTASE A"/>
    <property type="match status" value="1"/>
</dbReference>
<dbReference type="InterPro" id="IPR051450">
    <property type="entry name" value="Gfo/Idh/MocA_Oxidoreductases"/>
</dbReference>
<dbReference type="SUPFAM" id="SSF51735">
    <property type="entry name" value="NAD(P)-binding Rossmann-fold domains"/>
    <property type="match status" value="1"/>
</dbReference>
<sequence length="334" mass="36464">MTKTVGWGLIGASNVAREWIIDAIRAQPDNEIVTVLSSDNDRAANYAAENNIPHHCTQLEALLSDDRIDAVYISTTNELHKQQALAAAAAGKHILCEKPLALSLNDARDMIDACRRAGVIMATNHHLRNAATHHEIRRMLRDNVIGKPLFIRVFHANYLPPHLQGWRVNNAGGGVILDSTIHDIDTLRFLLDAEPVSVTAMTQSALFTAGDQEDGVMAIVRFDNGAIAQIHGAYSVKVAPGGIEIYSTDKAIVARNVMSQRAIGQVFLRDAEGEHEIPIVHENLYHRALRAFNKALRKEGEPAATGEDGLRSLAVALAIKEAAQTGCQREVQYA</sequence>